<evidence type="ECO:0000256" key="2">
    <source>
        <dbReference type="ARBA" id="ARBA00023002"/>
    </source>
</evidence>
<dbReference type="PANTHER" id="PTHR24321:SF8">
    <property type="entry name" value="ESTRADIOL 17-BETA-DEHYDROGENASE 8-RELATED"/>
    <property type="match status" value="1"/>
</dbReference>
<evidence type="ECO:0000313" key="5">
    <source>
        <dbReference type="Proteomes" id="UP000192513"/>
    </source>
</evidence>
<reference evidence="4 5" key="1">
    <citation type="submission" date="2017-02" db="EMBL/GenBank/DDBJ databases">
        <title>The new phylogeny of genus Mycobacterium.</title>
        <authorList>
            <person name="Tortoli E."/>
            <person name="Trovato A."/>
            <person name="Cirillo D.M."/>
        </authorList>
    </citation>
    <scope>NUCLEOTIDE SEQUENCE [LARGE SCALE GENOMIC DNA]</scope>
    <source>
        <strain evidence="4 5">DSM 45000</strain>
    </source>
</reference>
<dbReference type="GO" id="GO:0016491">
    <property type="term" value="F:oxidoreductase activity"/>
    <property type="evidence" value="ECO:0007669"/>
    <property type="project" value="UniProtKB-KW"/>
</dbReference>
<dbReference type="NCBIfam" id="TIGR03971">
    <property type="entry name" value="SDR_subfam_1"/>
    <property type="match status" value="1"/>
</dbReference>
<evidence type="ECO:0000256" key="3">
    <source>
        <dbReference type="ARBA" id="ARBA00023027"/>
    </source>
</evidence>
<dbReference type="InterPro" id="IPR023985">
    <property type="entry name" value="SDR_subfam_1"/>
</dbReference>
<dbReference type="PRINTS" id="PR00081">
    <property type="entry name" value="GDHRDH"/>
</dbReference>
<dbReference type="AlphaFoldDB" id="A0A1X0IF36"/>
<keyword evidence="5" id="KW-1185">Reference proteome</keyword>
<evidence type="ECO:0000313" key="4">
    <source>
        <dbReference type="EMBL" id="ORB45472.1"/>
    </source>
</evidence>
<dbReference type="PANTHER" id="PTHR24321">
    <property type="entry name" value="DEHYDROGENASES, SHORT CHAIN"/>
    <property type="match status" value="1"/>
</dbReference>
<dbReference type="Gene3D" id="3.40.50.720">
    <property type="entry name" value="NAD(P)-binding Rossmann-like Domain"/>
    <property type="match status" value="1"/>
</dbReference>
<accession>A0A1X0IF36</accession>
<organism evidence="4 5">
    <name type="scientific">Mycobacterium paraseoulense</name>
    <dbReference type="NCBI Taxonomy" id="590652"/>
    <lineage>
        <taxon>Bacteria</taxon>
        <taxon>Bacillati</taxon>
        <taxon>Actinomycetota</taxon>
        <taxon>Actinomycetes</taxon>
        <taxon>Mycobacteriales</taxon>
        <taxon>Mycobacteriaceae</taxon>
        <taxon>Mycobacterium</taxon>
    </lineage>
</organism>
<name>A0A1X0IF36_9MYCO</name>
<comment type="similarity">
    <text evidence="1">Belongs to the short-chain dehydrogenases/reductases (SDR) family.</text>
</comment>
<keyword evidence="3" id="KW-0520">NAD</keyword>
<dbReference type="EMBL" id="MVIE01000004">
    <property type="protein sequence ID" value="ORB45472.1"/>
    <property type="molecule type" value="Genomic_DNA"/>
</dbReference>
<sequence>MGKLDGRVAFITGAGRGQGRAHAVRLAEEGADIIGVDVCADLPTVPYPLASRDDLEHTAKLVAEAGTRVVTKVADVRDINALRTAFNEGVAELGGRIDIVVANAGIMHFGDVDENHEDDDASWELAVAVLLGGVRNTIKVARQPLIDGGRGGSIIITSSAAGLKGMSDGNGGPDGYVASKHGVVGLMRTYANLLAPHNIRVNTIHPTGVMTPMIMNESFVAWVATHPEIADRMTNPMPVPALDPRDVSHTVAFLASDEAKYITGVTLPVDAGFNARL</sequence>
<dbReference type="RefSeq" id="WP_083169445.1">
    <property type="nucleotide sequence ID" value="NZ_AP022619.1"/>
</dbReference>
<dbReference type="OrthoDB" id="5173603at2"/>
<proteinExistence type="inferred from homology"/>
<gene>
    <name evidence="4" type="ORF">BST39_04470</name>
</gene>
<dbReference type="FunFam" id="3.40.50.720:FF:000084">
    <property type="entry name" value="Short-chain dehydrogenase reductase"/>
    <property type="match status" value="1"/>
</dbReference>
<dbReference type="InterPro" id="IPR002347">
    <property type="entry name" value="SDR_fam"/>
</dbReference>
<protein>
    <submittedName>
        <fullName evidence="4">3-ketoacyl-ACP reductase</fullName>
    </submittedName>
</protein>
<dbReference type="Pfam" id="PF13561">
    <property type="entry name" value="adh_short_C2"/>
    <property type="match status" value="1"/>
</dbReference>
<dbReference type="NCBIfam" id="NF009467">
    <property type="entry name" value="PRK12826.1-3"/>
    <property type="match status" value="1"/>
</dbReference>
<dbReference type="PRINTS" id="PR00080">
    <property type="entry name" value="SDRFAMILY"/>
</dbReference>
<dbReference type="CDD" id="cd05233">
    <property type="entry name" value="SDR_c"/>
    <property type="match status" value="1"/>
</dbReference>
<dbReference type="InterPro" id="IPR036291">
    <property type="entry name" value="NAD(P)-bd_dom_sf"/>
</dbReference>
<evidence type="ECO:0000256" key="1">
    <source>
        <dbReference type="ARBA" id="ARBA00006484"/>
    </source>
</evidence>
<keyword evidence="2" id="KW-0560">Oxidoreductase</keyword>
<dbReference type="SUPFAM" id="SSF51735">
    <property type="entry name" value="NAD(P)-binding Rossmann-fold domains"/>
    <property type="match status" value="1"/>
</dbReference>
<dbReference type="Proteomes" id="UP000192513">
    <property type="component" value="Unassembled WGS sequence"/>
</dbReference>
<comment type="caution">
    <text evidence="4">The sequence shown here is derived from an EMBL/GenBank/DDBJ whole genome shotgun (WGS) entry which is preliminary data.</text>
</comment>
<dbReference type="STRING" id="590652.BST39_04470"/>